<protein>
    <submittedName>
        <fullName evidence="2">Uncharacterized protein</fullName>
    </submittedName>
</protein>
<evidence type="ECO:0000256" key="1">
    <source>
        <dbReference type="SAM" id="MobiDB-lite"/>
    </source>
</evidence>
<accession>A0ABT1C3F7</accession>
<dbReference type="RefSeq" id="WP_252816670.1">
    <property type="nucleotide sequence ID" value="NZ_JAMXQS010000002.1"/>
</dbReference>
<dbReference type="Proteomes" id="UP001205906">
    <property type="component" value="Unassembled WGS sequence"/>
</dbReference>
<gene>
    <name evidence="2" type="ORF">NGM99_05190</name>
</gene>
<feature type="region of interest" description="Disordered" evidence="1">
    <location>
        <begin position="1"/>
        <end position="58"/>
    </location>
</feature>
<comment type="caution">
    <text evidence="2">The sequence shown here is derived from an EMBL/GenBank/DDBJ whole genome shotgun (WGS) entry which is preliminary data.</text>
</comment>
<evidence type="ECO:0000313" key="2">
    <source>
        <dbReference type="EMBL" id="MCO6049183.1"/>
    </source>
</evidence>
<keyword evidence="3" id="KW-1185">Reference proteome</keyword>
<name>A0ABT1C3F7_9HYPH</name>
<dbReference type="EMBL" id="JAMXQS010000002">
    <property type="protein sequence ID" value="MCO6049183.1"/>
    <property type="molecule type" value="Genomic_DNA"/>
</dbReference>
<proteinExistence type="predicted"/>
<sequence>MPKEPVPNIPTEEEPNPAPAWTPVIEEPEPDELPDEQPNPNPDENDEPPLYALSKRSDLIRRLKKPAYSWRRAH</sequence>
<evidence type="ECO:0000313" key="3">
    <source>
        <dbReference type="Proteomes" id="UP001205906"/>
    </source>
</evidence>
<reference evidence="2 3" key="1">
    <citation type="submission" date="2022-06" db="EMBL/GenBank/DDBJ databases">
        <title>Mesorhizobium sp. strain RP14 Genome sequencing and assembly.</title>
        <authorList>
            <person name="Kim I."/>
        </authorList>
    </citation>
    <scope>NUCLEOTIDE SEQUENCE [LARGE SCALE GENOMIC DNA]</scope>
    <source>
        <strain evidence="3">RP14(2022)</strain>
    </source>
</reference>
<feature type="compositionally biased region" description="Acidic residues" evidence="1">
    <location>
        <begin position="26"/>
        <end position="35"/>
    </location>
</feature>
<organism evidence="2 3">
    <name type="scientific">Mesorhizobium liriopis</name>
    <dbReference type="NCBI Taxonomy" id="2953882"/>
    <lineage>
        <taxon>Bacteria</taxon>
        <taxon>Pseudomonadati</taxon>
        <taxon>Pseudomonadota</taxon>
        <taxon>Alphaproteobacteria</taxon>
        <taxon>Hyphomicrobiales</taxon>
        <taxon>Phyllobacteriaceae</taxon>
        <taxon>Mesorhizobium</taxon>
    </lineage>
</organism>